<protein>
    <recommendedName>
        <fullName evidence="3">AB hydrolase-1 domain-containing protein</fullName>
    </recommendedName>
</protein>
<reference evidence="1" key="1">
    <citation type="journal article" date="2023" name="Plant Biotechnol. J.">
        <title>Chromosome-level wild Hevea brasiliensis genome provides new tools for genomic-assisted breeding and valuable loci to elevate rubber yield.</title>
        <authorList>
            <person name="Cheng H."/>
            <person name="Song X."/>
            <person name="Hu Y."/>
            <person name="Wu T."/>
            <person name="Yang Q."/>
            <person name="An Z."/>
            <person name="Feng S."/>
            <person name="Deng Z."/>
            <person name="Wu W."/>
            <person name="Zeng X."/>
            <person name="Tu M."/>
            <person name="Wang X."/>
            <person name="Huang H."/>
        </authorList>
    </citation>
    <scope>NUCLEOTIDE SEQUENCE</scope>
    <source>
        <strain evidence="1">MT/VB/25A 57/8</strain>
    </source>
</reference>
<dbReference type="InterPro" id="IPR029058">
    <property type="entry name" value="AB_hydrolase_fold"/>
</dbReference>
<evidence type="ECO:0000313" key="1">
    <source>
        <dbReference type="EMBL" id="KAJ9181404.1"/>
    </source>
</evidence>
<dbReference type="Gene3D" id="3.40.50.1820">
    <property type="entry name" value="alpha/beta hydrolase"/>
    <property type="match status" value="1"/>
</dbReference>
<dbReference type="SUPFAM" id="SSF53474">
    <property type="entry name" value="alpha/beta-Hydrolases"/>
    <property type="match status" value="1"/>
</dbReference>
<name>A0ABQ9MR85_HEVBR</name>
<accession>A0ABQ9MR85</accession>
<sequence>MWPGGGGVWLVNRNISAASARAHTGRAKQNSSLKLPPGIFSRTLLVLLGGILAWAFQVIRPPPAKTCGFPGRPPIKAPRIRVRDGRHLAYKEHGVSKDMAKFKIIVVHGFGSCSQNPAVANHGFGSCSHNPAVANHLSLEIVEELGVYIVSFDRPGYGESDPHPKRTLKSFALDASGSNAISSSYNYWWPGFPANLSDEAYHQQPTPDQWALHVAHYMPTLTYCWNTQK</sequence>
<proteinExistence type="predicted"/>
<evidence type="ECO:0000313" key="2">
    <source>
        <dbReference type="Proteomes" id="UP001174677"/>
    </source>
</evidence>
<gene>
    <name evidence="1" type="ORF">P3X46_009537</name>
</gene>
<organism evidence="1 2">
    <name type="scientific">Hevea brasiliensis</name>
    <name type="common">Para rubber tree</name>
    <name type="synonym">Siphonia brasiliensis</name>
    <dbReference type="NCBI Taxonomy" id="3981"/>
    <lineage>
        <taxon>Eukaryota</taxon>
        <taxon>Viridiplantae</taxon>
        <taxon>Streptophyta</taxon>
        <taxon>Embryophyta</taxon>
        <taxon>Tracheophyta</taxon>
        <taxon>Spermatophyta</taxon>
        <taxon>Magnoliopsida</taxon>
        <taxon>eudicotyledons</taxon>
        <taxon>Gunneridae</taxon>
        <taxon>Pentapetalae</taxon>
        <taxon>rosids</taxon>
        <taxon>fabids</taxon>
        <taxon>Malpighiales</taxon>
        <taxon>Euphorbiaceae</taxon>
        <taxon>Crotonoideae</taxon>
        <taxon>Micrandreae</taxon>
        <taxon>Hevea</taxon>
    </lineage>
</organism>
<dbReference type="Proteomes" id="UP001174677">
    <property type="component" value="Chromosome 5"/>
</dbReference>
<dbReference type="PANTHER" id="PTHR45763">
    <property type="entry name" value="HYDROLASE, ALPHA/BETA FOLD FAMILY PROTEIN, EXPRESSED-RELATED"/>
    <property type="match status" value="1"/>
</dbReference>
<dbReference type="PANTHER" id="PTHR45763:SF51">
    <property type="entry name" value="ALPHA_BETA-HYDROLASES SUPERFAMILY PROTEIN"/>
    <property type="match status" value="1"/>
</dbReference>
<evidence type="ECO:0008006" key="3">
    <source>
        <dbReference type="Google" id="ProtNLM"/>
    </source>
</evidence>
<keyword evidence="2" id="KW-1185">Reference proteome</keyword>
<comment type="caution">
    <text evidence="1">The sequence shown here is derived from an EMBL/GenBank/DDBJ whole genome shotgun (WGS) entry which is preliminary data.</text>
</comment>
<dbReference type="EMBL" id="JARPOI010000005">
    <property type="protein sequence ID" value="KAJ9181404.1"/>
    <property type="molecule type" value="Genomic_DNA"/>
</dbReference>